<accession>A0A918DAN8</accession>
<sequence>MTTPPPHTSYAPAFTLSLGGAPLPTGMRACVTSLRYQDGLDGADRVELTIADDRMQWLDHPQLALDTPFELSIGYAPQPLEKVFTGEVTGIDAAFPSSGTPTVTVVAHDFLQRLTKGAKDRAFALSRPCIGKFPLPDPIVAATVAATNLLVPVVDPAGAALSFLALLATYAIDPADAKRSVRIQQGQSDFDFLSGLARQNGWDMFIDHTAQPQGYVLRFLFPTPEFPPAAVLARGSTLLDFTPRISEVGQVAAVSARIWVSALKAEFVVVLGWDYDRAGFDLQVYPGLGDLDALLGDEKARSTLTVTADGPATVPRRILGELLPRLNSRLTASGSAIGDPRIKAGKVIAATGVGERFSGLYRVTSATHTIDSGGYRTAFDVRREVWFPELPLPRGLRLQGQRVL</sequence>
<name>A0A918DAN8_9ACTN</name>
<dbReference type="EMBL" id="BMMM01000030">
    <property type="protein sequence ID" value="GGN94484.1"/>
    <property type="molecule type" value="Genomic_DNA"/>
</dbReference>
<evidence type="ECO:0000313" key="2">
    <source>
        <dbReference type="Proteomes" id="UP000600365"/>
    </source>
</evidence>
<gene>
    <name evidence="1" type="ORF">GCM10011579_094030</name>
</gene>
<evidence type="ECO:0008006" key="3">
    <source>
        <dbReference type="Google" id="ProtNLM"/>
    </source>
</evidence>
<comment type="caution">
    <text evidence="1">The sequence shown here is derived from an EMBL/GenBank/DDBJ whole genome shotgun (WGS) entry which is preliminary data.</text>
</comment>
<keyword evidence="2" id="KW-1185">Reference proteome</keyword>
<protein>
    <recommendedName>
        <fullName evidence="3">Phage protein D</fullName>
    </recommendedName>
</protein>
<proteinExistence type="predicted"/>
<reference evidence="1 2" key="1">
    <citation type="journal article" date="2014" name="Int. J. Syst. Evol. Microbiol.">
        <title>Complete genome sequence of Corynebacterium casei LMG S-19264T (=DSM 44701T), isolated from a smear-ripened cheese.</title>
        <authorList>
            <consortium name="US DOE Joint Genome Institute (JGI-PGF)"/>
            <person name="Walter F."/>
            <person name="Albersmeier A."/>
            <person name="Kalinowski J."/>
            <person name="Ruckert C."/>
        </authorList>
    </citation>
    <scope>NUCLEOTIDE SEQUENCE [LARGE SCALE GENOMIC DNA]</scope>
    <source>
        <strain evidence="1 2">CGMCC 4.7111</strain>
    </source>
</reference>
<dbReference type="AlphaFoldDB" id="A0A918DAN8"/>
<organism evidence="1 2">
    <name type="scientific">Streptomyces albiflavescens</name>
    <dbReference type="NCBI Taxonomy" id="1623582"/>
    <lineage>
        <taxon>Bacteria</taxon>
        <taxon>Bacillati</taxon>
        <taxon>Actinomycetota</taxon>
        <taxon>Actinomycetes</taxon>
        <taxon>Kitasatosporales</taxon>
        <taxon>Streptomycetaceae</taxon>
        <taxon>Streptomyces</taxon>
    </lineage>
</organism>
<dbReference type="RefSeq" id="WP_189192307.1">
    <property type="nucleotide sequence ID" value="NZ_BMMM01000030.1"/>
</dbReference>
<evidence type="ECO:0000313" key="1">
    <source>
        <dbReference type="EMBL" id="GGN94484.1"/>
    </source>
</evidence>
<dbReference type="Proteomes" id="UP000600365">
    <property type="component" value="Unassembled WGS sequence"/>
</dbReference>